<protein>
    <submittedName>
        <fullName evidence="5">Expressed conserved protein</fullName>
    </submittedName>
</protein>
<feature type="region of interest" description="Disordered" evidence="1">
    <location>
        <begin position="191"/>
        <end position="264"/>
    </location>
</feature>
<dbReference type="Proteomes" id="UP000274429">
    <property type="component" value="Unassembled WGS sequence"/>
</dbReference>
<feature type="transmembrane region" description="Helical" evidence="2">
    <location>
        <begin position="76"/>
        <end position="96"/>
    </location>
</feature>
<keyword evidence="4" id="KW-1185">Reference proteome</keyword>
<keyword evidence="2" id="KW-0812">Transmembrane</keyword>
<accession>A0A0R3X745</accession>
<name>A0A0R3X745_HYDTA</name>
<feature type="transmembrane region" description="Helical" evidence="2">
    <location>
        <begin position="17"/>
        <end position="34"/>
    </location>
</feature>
<keyword evidence="2" id="KW-0472">Membrane</keyword>
<dbReference type="OrthoDB" id="6257341at2759"/>
<feature type="compositionally biased region" description="Pro residues" evidence="1">
    <location>
        <begin position="196"/>
        <end position="210"/>
    </location>
</feature>
<evidence type="ECO:0000256" key="1">
    <source>
        <dbReference type="SAM" id="MobiDB-lite"/>
    </source>
</evidence>
<evidence type="ECO:0000256" key="2">
    <source>
        <dbReference type="SAM" id="Phobius"/>
    </source>
</evidence>
<reference evidence="5" key="1">
    <citation type="submission" date="2017-02" db="UniProtKB">
        <authorList>
            <consortium name="WormBaseParasite"/>
        </authorList>
    </citation>
    <scope>IDENTIFICATION</scope>
</reference>
<feature type="transmembrane region" description="Helical" evidence="2">
    <location>
        <begin position="46"/>
        <end position="64"/>
    </location>
</feature>
<dbReference type="AlphaFoldDB" id="A0A0R3X745"/>
<dbReference type="EMBL" id="UYWX01020770">
    <property type="protein sequence ID" value="VDM34116.1"/>
    <property type="molecule type" value="Genomic_DNA"/>
</dbReference>
<gene>
    <name evidence="3" type="ORF">TTAC_LOCUS9345</name>
</gene>
<feature type="transmembrane region" description="Helical" evidence="2">
    <location>
        <begin position="102"/>
        <end position="122"/>
    </location>
</feature>
<keyword evidence="2" id="KW-1133">Transmembrane helix</keyword>
<evidence type="ECO:0000313" key="4">
    <source>
        <dbReference type="Proteomes" id="UP000274429"/>
    </source>
</evidence>
<organism evidence="5">
    <name type="scientific">Hydatigena taeniaeformis</name>
    <name type="common">Feline tapeworm</name>
    <name type="synonym">Taenia taeniaeformis</name>
    <dbReference type="NCBI Taxonomy" id="6205"/>
    <lineage>
        <taxon>Eukaryota</taxon>
        <taxon>Metazoa</taxon>
        <taxon>Spiralia</taxon>
        <taxon>Lophotrochozoa</taxon>
        <taxon>Platyhelminthes</taxon>
        <taxon>Cestoda</taxon>
        <taxon>Eucestoda</taxon>
        <taxon>Cyclophyllidea</taxon>
        <taxon>Taeniidae</taxon>
        <taxon>Hydatigera</taxon>
    </lineage>
</organism>
<evidence type="ECO:0000313" key="5">
    <source>
        <dbReference type="WBParaSite" id="TTAC_0000936001-mRNA-1"/>
    </source>
</evidence>
<sequence length="264" mass="28901">MGQQISHITTTPIQRRHIAFGVILAFFSIALLIAEAKRPSSSFVGYWVGTIGILPAVFAIACGIKTTRSLLITSCFCDFLSSCACVAGAILSLVFFSVHVYAVGWLSVILTTFLLYHAFAIFGELNICCRIAIFGIPDEASDDISHRDQECDFPAPPIGFFMPDEVPKPPNYDQLSVRGDPPAYSEVCSQRTFVTPTPPPPSTPSQPLPLPDSAHCRRTRSPTTIRIPMSIRAERRHQSNPRSRSRSDIYSGEGITSAEHLEGS</sequence>
<dbReference type="WBParaSite" id="TTAC_0000936001-mRNA-1">
    <property type="protein sequence ID" value="TTAC_0000936001-mRNA-1"/>
    <property type="gene ID" value="TTAC_0000936001"/>
</dbReference>
<reference evidence="3 4" key="2">
    <citation type="submission" date="2018-11" db="EMBL/GenBank/DDBJ databases">
        <authorList>
            <consortium name="Pathogen Informatics"/>
        </authorList>
    </citation>
    <scope>NUCLEOTIDE SEQUENCE [LARGE SCALE GENOMIC DNA]</scope>
</reference>
<evidence type="ECO:0000313" key="3">
    <source>
        <dbReference type="EMBL" id="VDM34116.1"/>
    </source>
</evidence>
<proteinExistence type="predicted"/>